<evidence type="ECO:0000313" key="6">
    <source>
        <dbReference type="Proteomes" id="UP001320898"/>
    </source>
</evidence>
<dbReference type="CDD" id="cd04301">
    <property type="entry name" value="NAT_SF"/>
    <property type="match status" value="1"/>
</dbReference>
<dbReference type="SUPFAM" id="SSF55729">
    <property type="entry name" value="Acyl-CoA N-acyltransferases (Nat)"/>
    <property type="match status" value="1"/>
</dbReference>
<dbReference type="InterPro" id="IPR016181">
    <property type="entry name" value="Acyl_CoA_acyltransferase"/>
</dbReference>
<reference evidence="5 6" key="1">
    <citation type="submission" date="2022-04" db="EMBL/GenBank/DDBJ databases">
        <authorList>
            <person name="Ye Y.-Q."/>
            <person name="Du Z.-J."/>
        </authorList>
    </citation>
    <scope>NUCLEOTIDE SEQUENCE [LARGE SCALE GENOMIC DNA]</scope>
    <source>
        <strain evidence="5 6">A6E488</strain>
    </source>
</reference>
<feature type="compositionally biased region" description="Basic and acidic residues" evidence="3">
    <location>
        <begin position="148"/>
        <end position="157"/>
    </location>
</feature>
<feature type="domain" description="N-acetyltransferase" evidence="4">
    <location>
        <begin position="5"/>
        <end position="149"/>
    </location>
</feature>
<keyword evidence="1 5" id="KW-0808">Transferase</keyword>
<proteinExistence type="predicted"/>
<gene>
    <name evidence="5" type="ORF">MUB46_09760</name>
</gene>
<dbReference type="PROSITE" id="PS51186">
    <property type="entry name" value="GNAT"/>
    <property type="match status" value="1"/>
</dbReference>
<accession>A0AAW5QVQ6</accession>
<dbReference type="EMBL" id="JALIDZ010000004">
    <property type="protein sequence ID" value="MCT8972141.1"/>
    <property type="molecule type" value="Genomic_DNA"/>
</dbReference>
<dbReference type="Pfam" id="PF00583">
    <property type="entry name" value="Acetyltransf_1"/>
    <property type="match status" value="1"/>
</dbReference>
<dbReference type="RefSeq" id="WP_261615716.1">
    <property type="nucleotide sequence ID" value="NZ_JALIDZ010000004.1"/>
</dbReference>
<dbReference type="Proteomes" id="UP001320898">
    <property type="component" value="Unassembled WGS sequence"/>
</dbReference>
<dbReference type="AlphaFoldDB" id="A0AAW5QVQ6"/>
<dbReference type="InterPro" id="IPR050680">
    <property type="entry name" value="YpeA/RimI_acetyltransf"/>
</dbReference>
<dbReference type="InterPro" id="IPR000182">
    <property type="entry name" value="GNAT_dom"/>
</dbReference>
<protein>
    <submittedName>
        <fullName evidence="5">GNAT family N-acetyltransferase</fullName>
        <ecNumber evidence="5">2.3.1.-</ecNumber>
    </submittedName>
</protein>
<evidence type="ECO:0000256" key="2">
    <source>
        <dbReference type="ARBA" id="ARBA00023315"/>
    </source>
</evidence>
<dbReference type="GO" id="GO:0016747">
    <property type="term" value="F:acyltransferase activity, transferring groups other than amino-acyl groups"/>
    <property type="evidence" value="ECO:0007669"/>
    <property type="project" value="InterPro"/>
</dbReference>
<evidence type="ECO:0000256" key="3">
    <source>
        <dbReference type="SAM" id="MobiDB-lite"/>
    </source>
</evidence>
<comment type="caution">
    <text evidence="5">The sequence shown here is derived from an EMBL/GenBank/DDBJ whole genome shotgun (WGS) entry which is preliminary data.</text>
</comment>
<dbReference type="PANTHER" id="PTHR43420">
    <property type="entry name" value="ACETYLTRANSFERASE"/>
    <property type="match status" value="1"/>
</dbReference>
<keyword evidence="2 5" id="KW-0012">Acyltransferase</keyword>
<sequence>MTAGVSIRRLEPADAAAAASLHAVMPEPWNEADWAKFLADPLVIGLGAVENALIGAILLRVVADEAEVLTVIVAEAARGRGIGRRLLDSGLEDVARRGAKATFLEVATDNAAAISLYCAAGFVEIGRRRGYYRRPGGSQDALTMRKGPALDDGRHAT</sequence>
<dbReference type="PANTHER" id="PTHR43420:SF44">
    <property type="entry name" value="ACETYLTRANSFERASE YPEA"/>
    <property type="match status" value="1"/>
</dbReference>
<evidence type="ECO:0000259" key="4">
    <source>
        <dbReference type="PROSITE" id="PS51186"/>
    </source>
</evidence>
<keyword evidence="6" id="KW-1185">Reference proteome</keyword>
<evidence type="ECO:0000313" key="5">
    <source>
        <dbReference type="EMBL" id="MCT8972141.1"/>
    </source>
</evidence>
<evidence type="ECO:0000256" key="1">
    <source>
        <dbReference type="ARBA" id="ARBA00022679"/>
    </source>
</evidence>
<dbReference type="Gene3D" id="3.40.630.30">
    <property type="match status" value="1"/>
</dbReference>
<organism evidence="5 6">
    <name type="scientific">Microbaculum marinisediminis</name>
    <dbReference type="NCBI Taxonomy" id="2931392"/>
    <lineage>
        <taxon>Bacteria</taxon>
        <taxon>Pseudomonadati</taxon>
        <taxon>Pseudomonadota</taxon>
        <taxon>Alphaproteobacteria</taxon>
        <taxon>Hyphomicrobiales</taxon>
        <taxon>Tepidamorphaceae</taxon>
        <taxon>Microbaculum</taxon>
    </lineage>
</organism>
<dbReference type="EC" id="2.3.1.-" evidence="5"/>
<feature type="region of interest" description="Disordered" evidence="3">
    <location>
        <begin position="138"/>
        <end position="157"/>
    </location>
</feature>
<name>A0AAW5QVQ6_9HYPH</name>